<evidence type="ECO:0000256" key="1">
    <source>
        <dbReference type="SAM" id="MobiDB-lite"/>
    </source>
</evidence>
<comment type="caution">
    <text evidence="2">The sequence shown here is derived from an EMBL/GenBank/DDBJ whole genome shotgun (WGS) entry which is preliminary data.</text>
</comment>
<dbReference type="EMBL" id="BSOJ01000020">
    <property type="protein sequence ID" value="GLR26948.1"/>
    <property type="molecule type" value="Genomic_DNA"/>
</dbReference>
<feature type="compositionally biased region" description="Polar residues" evidence="1">
    <location>
        <begin position="13"/>
        <end position="30"/>
    </location>
</feature>
<organism evidence="2 3">
    <name type="scientific">Limnobacter litoralis</name>
    <dbReference type="NCBI Taxonomy" id="481366"/>
    <lineage>
        <taxon>Bacteria</taxon>
        <taxon>Pseudomonadati</taxon>
        <taxon>Pseudomonadota</taxon>
        <taxon>Betaproteobacteria</taxon>
        <taxon>Burkholderiales</taxon>
        <taxon>Burkholderiaceae</taxon>
        <taxon>Limnobacter</taxon>
    </lineage>
</organism>
<sequence length="310" mass="34157">MRTSHTDEAGPTGSLSSQTDRPNTPQTAAESSRAAHQLADTLLTQADFDPATVQIVKTGLPSHELDSGGLRAMFNKFASRKGLGQLFEAVSCPARVKRHNTSAWITGRIKQRDYVLARVPIDVIRSQHSIDGIAIEKTAQRAEAVLGWLIQNPKQTTINKGTLETLACSNGALKVGCHSKSQLVTLDGVGRLEAIRQAKEAYTQQTGRTHPLSHIECYVTRLKEDEYESLYRTSSYFRDDEGVQLEKPQHDLAPYSGIPRLLVGTAMNLVKQTIEPGLERLNGEFDRRVPDGFFQEPAASNPISEQPAQR</sequence>
<keyword evidence="3" id="KW-1185">Reference proteome</keyword>
<evidence type="ECO:0000313" key="3">
    <source>
        <dbReference type="Proteomes" id="UP001156664"/>
    </source>
</evidence>
<evidence type="ECO:0000313" key="2">
    <source>
        <dbReference type="EMBL" id="GLR26948.1"/>
    </source>
</evidence>
<dbReference type="RefSeq" id="WP_284281638.1">
    <property type="nucleotide sequence ID" value="NZ_BSOJ01000020.1"/>
</dbReference>
<accession>A0ABQ5YR04</accession>
<name>A0ABQ5YR04_9BURK</name>
<protein>
    <submittedName>
        <fullName evidence="2">Uncharacterized protein</fullName>
    </submittedName>
</protein>
<dbReference type="Proteomes" id="UP001156664">
    <property type="component" value="Unassembled WGS sequence"/>
</dbReference>
<reference evidence="3" key="1">
    <citation type="journal article" date="2019" name="Int. J. Syst. Evol. Microbiol.">
        <title>The Global Catalogue of Microorganisms (GCM) 10K type strain sequencing project: providing services to taxonomists for standard genome sequencing and annotation.</title>
        <authorList>
            <consortium name="The Broad Institute Genomics Platform"/>
            <consortium name="The Broad Institute Genome Sequencing Center for Infectious Disease"/>
            <person name="Wu L."/>
            <person name="Ma J."/>
        </authorList>
    </citation>
    <scope>NUCLEOTIDE SEQUENCE [LARGE SCALE GENOMIC DNA]</scope>
    <source>
        <strain evidence="3">NBRC 105857</strain>
    </source>
</reference>
<gene>
    <name evidence="2" type="ORF">GCM10007875_20380</name>
</gene>
<proteinExistence type="predicted"/>
<feature type="region of interest" description="Disordered" evidence="1">
    <location>
        <begin position="1"/>
        <end position="35"/>
    </location>
</feature>